<dbReference type="Gene3D" id="3.40.50.10910">
    <property type="entry name" value="Amidohydrolase"/>
    <property type="match status" value="1"/>
</dbReference>
<dbReference type="InterPro" id="IPR051781">
    <property type="entry name" value="Metallo-dep_Hydrolase"/>
</dbReference>
<dbReference type="Pfam" id="PF01979">
    <property type="entry name" value="Amidohydro_1"/>
    <property type="match status" value="1"/>
</dbReference>
<name>A0ABT5L4W3_9ALTE</name>
<dbReference type="SUPFAM" id="SSF51556">
    <property type="entry name" value="Metallo-dependent hydrolases"/>
    <property type="match status" value="1"/>
</dbReference>
<dbReference type="Gene3D" id="3.30.110.90">
    <property type="entry name" value="Amidohydrolase"/>
    <property type="match status" value="1"/>
</dbReference>
<comment type="caution">
    <text evidence="3">The sequence shown here is derived from an EMBL/GenBank/DDBJ whole genome shotgun (WGS) entry which is preliminary data.</text>
</comment>
<dbReference type="Gene3D" id="1.20.58.520">
    <property type="entry name" value="Amidohydrolase"/>
    <property type="match status" value="1"/>
</dbReference>
<sequence length="681" mass="75315">MMIWRIKARQYTRATLVALLTALAVQPVMAGTQTLSVLANSEKVGFVNVLHEDHRVSVDYHVDNNGRGPKLHADIALNDEGMPVDWQISGRSLMGGQISETYEWQNGVANWQSQADSGSTKQPAPTLYITNDSTPWETAHYVKTVWAQPGHRLAVVPAGELSVERLQTISLDGDVAATVYRMTGRGLTPDYVLFDNNMMLFAVLGSNQLTIREGFESALARLSALYGELEMSRVQTLQQRLSHSIDGRYAVKNAYLFNSQNGTRQGPVNVVVENGVIQLIAPVSKSAVIRDLPYFDAQGGTLIPGLHDMHSHTTLDSGLWYLAAGVTNTRDMGNNNAFLVDLIEQLNHKTLAGPRIVKNGFLEGRSPYSARLGFVVDSEEDALEKVRWYHDNGYWQIKIYNSMNPDWVPAITREAHKLGMGVTGHIPAFTNPDAMINSGYDEISHINQLMLGWLLEPGEDTRTPLRLTAMQRATGLDLNSDKVQRTIAHMANEDIAIDPTAVILERLMLSRAGTVSDADAPYLDHMPISYQRYRKRTFVPNLTPEVDTAYRDSFSKLLAVIKRLHEQGVQLLPGTDDTSGFTVHREIELYVEAGLTPAEALITATLGSAAYMGNDEQLGSIEEGKKADLVLLAGNPLNDISAVRKPRLVIKDEQVYFPAEIYRALGVVPFAEEVSFSSNEE</sequence>
<evidence type="ECO:0000259" key="2">
    <source>
        <dbReference type="Pfam" id="PF01979"/>
    </source>
</evidence>
<feature type="chain" id="PRO_5046782786" evidence="1">
    <location>
        <begin position="31"/>
        <end position="681"/>
    </location>
</feature>
<keyword evidence="1" id="KW-0732">Signal</keyword>
<dbReference type="RefSeq" id="WP_273641683.1">
    <property type="nucleotide sequence ID" value="NZ_JAQQXP010000002.1"/>
</dbReference>
<dbReference type="PANTHER" id="PTHR43135">
    <property type="entry name" value="ALPHA-D-RIBOSE 1-METHYLPHOSPHONATE 5-TRIPHOSPHATE DIPHOSPHATASE"/>
    <property type="match status" value="1"/>
</dbReference>
<dbReference type="EMBL" id="JAQQXP010000002">
    <property type="protein sequence ID" value="MDC8831902.1"/>
    <property type="molecule type" value="Genomic_DNA"/>
</dbReference>
<accession>A0ABT5L4W3</accession>
<evidence type="ECO:0000313" key="3">
    <source>
        <dbReference type="EMBL" id="MDC8831902.1"/>
    </source>
</evidence>
<dbReference type="InterPro" id="IPR011059">
    <property type="entry name" value="Metal-dep_hydrolase_composite"/>
</dbReference>
<gene>
    <name evidence="3" type="ORF">OIK42_14180</name>
</gene>
<evidence type="ECO:0000256" key="1">
    <source>
        <dbReference type="SAM" id="SignalP"/>
    </source>
</evidence>
<dbReference type="Gene3D" id="2.30.40.10">
    <property type="entry name" value="Urease, subunit C, domain 1"/>
    <property type="match status" value="1"/>
</dbReference>
<dbReference type="SUPFAM" id="SSF51338">
    <property type="entry name" value="Composite domain of metallo-dependent hydrolases"/>
    <property type="match status" value="1"/>
</dbReference>
<dbReference type="InterPro" id="IPR032466">
    <property type="entry name" value="Metal_Hydrolase"/>
</dbReference>
<organism evidence="3 4">
    <name type="scientific">Alteromonas gilva</name>
    <dbReference type="NCBI Taxonomy" id="2987522"/>
    <lineage>
        <taxon>Bacteria</taxon>
        <taxon>Pseudomonadati</taxon>
        <taxon>Pseudomonadota</taxon>
        <taxon>Gammaproteobacteria</taxon>
        <taxon>Alteromonadales</taxon>
        <taxon>Alteromonadaceae</taxon>
        <taxon>Alteromonas/Salinimonas group</taxon>
        <taxon>Alteromonas</taxon>
    </lineage>
</organism>
<protein>
    <submittedName>
        <fullName evidence="3">Amidohydrolase family protein</fullName>
    </submittedName>
</protein>
<feature type="signal peptide" evidence="1">
    <location>
        <begin position="1"/>
        <end position="30"/>
    </location>
</feature>
<proteinExistence type="predicted"/>
<reference evidence="3 4" key="1">
    <citation type="submission" date="2022-10" db="EMBL/GenBank/DDBJ databases">
        <title>Alteromonas sp. chi3 Genome sequencing.</title>
        <authorList>
            <person name="Park S."/>
        </authorList>
    </citation>
    <scope>NUCLEOTIDE SEQUENCE [LARGE SCALE GENOMIC DNA]</scope>
    <source>
        <strain evidence="4">chi3</strain>
    </source>
</reference>
<dbReference type="InterPro" id="IPR006680">
    <property type="entry name" value="Amidohydro-rel"/>
</dbReference>
<dbReference type="PANTHER" id="PTHR43135:SF3">
    <property type="entry name" value="ALPHA-D-RIBOSE 1-METHYLPHOSPHONATE 5-TRIPHOSPHATE DIPHOSPHATASE"/>
    <property type="match status" value="1"/>
</dbReference>
<feature type="domain" description="Amidohydrolase-related" evidence="2">
    <location>
        <begin position="322"/>
        <end position="647"/>
    </location>
</feature>
<keyword evidence="4" id="KW-1185">Reference proteome</keyword>
<evidence type="ECO:0000313" key="4">
    <source>
        <dbReference type="Proteomes" id="UP001218788"/>
    </source>
</evidence>
<dbReference type="Proteomes" id="UP001218788">
    <property type="component" value="Unassembled WGS sequence"/>
</dbReference>